<evidence type="ECO:0000313" key="1">
    <source>
        <dbReference type="EMBL" id="POB50087.1"/>
    </source>
</evidence>
<proteinExistence type="predicted"/>
<protein>
    <submittedName>
        <fullName evidence="1">Delta-VPH</fullName>
    </submittedName>
</protein>
<gene>
    <name evidence="1" type="ORF">CRN52_00495</name>
</gene>
<organism evidence="1 2">
    <name type="scientific">Vibrio vulnificus</name>
    <dbReference type="NCBI Taxonomy" id="672"/>
    <lineage>
        <taxon>Bacteria</taxon>
        <taxon>Pseudomonadati</taxon>
        <taxon>Pseudomonadota</taxon>
        <taxon>Gammaproteobacteria</taxon>
        <taxon>Vibrionales</taxon>
        <taxon>Vibrionaceae</taxon>
        <taxon>Vibrio</taxon>
    </lineage>
</organism>
<dbReference type="RefSeq" id="WP_011151548.1">
    <property type="nucleotide sequence ID" value="NZ_CBCSFK010000002.1"/>
</dbReference>
<dbReference type="AlphaFoldDB" id="A0A2S3R8T8"/>
<dbReference type="InterPro" id="IPR022050">
    <property type="entry name" value="T_hemolysin"/>
</dbReference>
<dbReference type="EMBL" id="PDGH01000008">
    <property type="protein sequence ID" value="POB50087.1"/>
    <property type="molecule type" value="Genomic_DNA"/>
</dbReference>
<evidence type="ECO:0000313" key="2">
    <source>
        <dbReference type="Proteomes" id="UP000237466"/>
    </source>
</evidence>
<sequence length="219" mass="24936">MKRNPSLSTAQPSQQPAGSKLCTAQLQEVSLEIVYPQHPMWETAIEYVQQRYELAFSAHLHQFMPAYLVLAHQGHLLSLCGFRIAADEPLFLEQYLDQPAEHVLSQRFASDIQRANLIEFGHLASFTKGTSPIHFYLMAEMLVSMGFEWCIFTATDPLHALMTRMGLEPQEIARADPNCLANAESWGSYYEHQPRILAGNLRKGLDRLHALFQRSQRHA</sequence>
<name>A0A2S3R8T8_VIBVL</name>
<dbReference type="Proteomes" id="UP000237466">
    <property type="component" value="Unassembled WGS sequence"/>
</dbReference>
<dbReference type="Pfam" id="PF12261">
    <property type="entry name" value="T_hemolysin"/>
    <property type="match status" value="1"/>
</dbReference>
<reference evidence="1 2" key="1">
    <citation type="journal article" date="2018" name="Front. Microbiol.">
        <title>Phylogeny of Vibrio vulnificus from the Analysis of the Core-Genome: Implications for Intra-Species Taxonomy.</title>
        <authorList>
            <person name="Roig F.J."/>
            <person name="Gonzalez-Candelas F."/>
            <person name="Sanjuan E."/>
            <person name="Fouz B."/>
            <person name="Feil E.J."/>
            <person name="Llorens C."/>
            <person name="Baker-Austin C."/>
            <person name="Oliver J.D."/>
            <person name="Danin-Poleg Y."/>
            <person name="Gibas C.J."/>
            <person name="Kashi Y."/>
            <person name="Gulig P.A."/>
            <person name="Morrison S.S."/>
            <person name="Amaro C."/>
        </authorList>
    </citation>
    <scope>NUCLEOTIDE SEQUENCE [LARGE SCALE GENOMIC DNA]</scope>
    <source>
        <strain evidence="1 2">CECT4608</strain>
    </source>
</reference>
<comment type="caution">
    <text evidence="1">The sequence shown here is derived from an EMBL/GenBank/DDBJ whole genome shotgun (WGS) entry which is preliminary data.</text>
</comment>
<accession>A0A2S3R8T8</accession>